<proteinExistence type="predicted"/>
<comment type="caution">
    <text evidence="1">The sequence shown here is derived from an EMBL/GenBank/DDBJ whole genome shotgun (WGS) entry which is preliminary data.</text>
</comment>
<evidence type="ECO:0000313" key="1">
    <source>
        <dbReference type="EMBL" id="KAI0049115.1"/>
    </source>
</evidence>
<sequence>MSMDSSTDPEKALRAKSFTEDPPTVTTPPPSLQPALPPAPDGGLLAWLQILSSFLIMFNTWGIINTFGSYQAFYETELLSSKSPSAIAWIGSMQGFLLLLVGSLTGPIFDAGYLRSLVAVGSFLIVFGMMMTSLSTEYYQVFLAQGVTVGLGAGCLFVPSFAVLASYFSKRRATALGIAASGSSLGGVVYPIVFHYLQPQVGFGWATRVIGFIALATLFVSFVTIRRRVPIGAKRKLFDLTALKEAPYVLFSMSTFFGFMGIYIPFYYIGAYALDKAGSSETLAFYFVPILNAASILGRILPNIFADRVGSMNTLIPCALICSILAYAWIGIDSTGGLLAFAILYGFFSGSFVSLPPSVIANLSPDLKVMGSRMGMSFCMNGLGILIGNPVAGAILNIQKGRFVHAQIFCATVAMAGAAFMVAARTAKVGLSLAKKV</sequence>
<gene>
    <name evidence="1" type="ORF">FA95DRAFT_1604647</name>
</gene>
<dbReference type="Proteomes" id="UP000814033">
    <property type="component" value="Unassembled WGS sequence"/>
</dbReference>
<keyword evidence="2" id="KW-1185">Reference proteome</keyword>
<organism evidence="1 2">
    <name type="scientific">Auriscalpium vulgare</name>
    <dbReference type="NCBI Taxonomy" id="40419"/>
    <lineage>
        <taxon>Eukaryota</taxon>
        <taxon>Fungi</taxon>
        <taxon>Dikarya</taxon>
        <taxon>Basidiomycota</taxon>
        <taxon>Agaricomycotina</taxon>
        <taxon>Agaricomycetes</taxon>
        <taxon>Russulales</taxon>
        <taxon>Auriscalpiaceae</taxon>
        <taxon>Auriscalpium</taxon>
    </lineage>
</organism>
<protein>
    <submittedName>
        <fullName evidence="1">MFS monocarboxylate transporter</fullName>
    </submittedName>
</protein>
<evidence type="ECO:0000313" key="2">
    <source>
        <dbReference type="Proteomes" id="UP000814033"/>
    </source>
</evidence>
<reference evidence="1" key="2">
    <citation type="journal article" date="2022" name="New Phytol.">
        <title>Evolutionary transition to the ectomycorrhizal habit in the genomes of a hyperdiverse lineage of mushroom-forming fungi.</title>
        <authorList>
            <person name="Looney B."/>
            <person name="Miyauchi S."/>
            <person name="Morin E."/>
            <person name="Drula E."/>
            <person name="Courty P.E."/>
            <person name="Kohler A."/>
            <person name="Kuo A."/>
            <person name="LaButti K."/>
            <person name="Pangilinan J."/>
            <person name="Lipzen A."/>
            <person name="Riley R."/>
            <person name="Andreopoulos W."/>
            <person name="He G."/>
            <person name="Johnson J."/>
            <person name="Nolan M."/>
            <person name="Tritt A."/>
            <person name="Barry K.W."/>
            <person name="Grigoriev I.V."/>
            <person name="Nagy L.G."/>
            <person name="Hibbett D."/>
            <person name="Henrissat B."/>
            <person name="Matheny P.B."/>
            <person name="Labbe J."/>
            <person name="Martin F.M."/>
        </authorList>
    </citation>
    <scope>NUCLEOTIDE SEQUENCE</scope>
    <source>
        <strain evidence="1">FP105234-sp</strain>
    </source>
</reference>
<name>A0ACB8RYG8_9AGAM</name>
<reference evidence="1" key="1">
    <citation type="submission" date="2021-02" db="EMBL/GenBank/DDBJ databases">
        <authorList>
            <consortium name="DOE Joint Genome Institute"/>
            <person name="Ahrendt S."/>
            <person name="Looney B.P."/>
            <person name="Miyauchi S."/>
            <person name="Morin E."/>
            <person name="Drula E."/>
            <person name="Courty P.E."/>
            <person name="Chicoki N."/>
            <person name="Fauchery L."/>
            <person name="Kohler A."/>
            <person name="Kuo A."/>
            <person name="Labutti K."/>
            <person name="Pangilinan J."/>
            <person name="Lipzen A."/>
            <person name="Riley R."/>
            <person name="Andreopoulos W."/>
            <person name="He G."/>
            <person name="Johnson J."/>
            <person name="Barry K.W."/>
            <person name="Grigoriev I.V."/>
            <person name="Nagy L."/>
            <person name="Hibbett D."/>
            <person name="Henrissat B."/>
            <person name="Matheny P.B."/>
            <person name="Labbe J."/>
            <person name="Martin F."/>
        </authorList>
    </citation>
    <scope>NUCLEOTIDE SEQUENCE</scope>
    <source>
        <strain evidence="1">FP105234-sp</strain>
    </source>
</reference>
<accession>A0ACB8RYG8</accession>
<dbReference type="EMBL" id="MU275877">
    <property type="protein sequence ID" value="KAI0049115.1"/>
    <property type="molecule type" value="Genomic_DNA"/>
</dbReference>